<feature type="region of interest" description="Disordered" evidence="6">
    <location>
        <begin position="294"/>
        <end position="372"/>
    </location>
</feature>
<dbReference type="GO" id="GO:0005634">
    <property type="term" value="C:nucleus"/>
    <property type="evidence" value="ECO:0007669"/>
    <property type="project" value="TreeGrafter"/>
</dbReference>
<dbReference type="GO" id="GO:1990481">
    <property type="term" value="P:mRNA pseudouridine synthesis"/>
    <property type="evidence" value="ECO:0007669"/>
    <property type="project" value="TreeGrafter"/>
</dbReference>
<gene>
    <name evidence="8" type="ORF">PTTW11_05820</name>
</gene>
<keyword evidence="4" id="KW-0819">tRNA processing</keyword>
<feature type="compositionally biased region" description="Basic and acidic residues" evidence="6">
    <location>
        <begin position="298"/>
        <end position="334"/>
    </location>
</feature>
<protein>
    <recommendedName>
        <fullName evidence="3">tRNA pseudouridine(55) synthase</fullName>
        <ecNumber evidence="3">5.4.99.25</ecNumber>
    </recommendedName>
</protein>
<comment type="similarity">
    <text evidence="2">Belongs to the pseudouridine synthase TruB family.</text>
</comment>
<evidence type="ECO:0000256" key="5">
    <source>
        <dbReference type="ARBA" id="ARBA00023235"/>
    </source>
</evidence>
<dbReference type="InterPro" id="IPR014780">
    <property type="entry name" value="tRNA_psdUridine_synth_TruB"/>
</dbReference>
<dbReference type="GO" id="GO:0006400">
    <property type="term" value="P:tRNA modification"/>
    <property type="evidence" value="ECO:0007669"/>
    <property type="project" value="TreeGrafter"/>
</dbReference>
<dbReference type="Pfam" id="PF01509">
    <property type="entry name" value="TruB_N"/>
    <property type="match status" value="1"/>
</dbReference>
<dbReference type="EMBL" id="HG992981">
    <property type="protein sequence ID" value="CAE7175533.1"/>
    <property type="molecule type" value="Genomic_DNA"/>
</dbReference>
<sequence>MADANEKVLEGVFAVAKPAHVSSADVLLKLQATFASSATFAPLLRTQPKRTSKSSDQVFRLGHGGTLDPLAAGVLIVGIGRGTKSLSQYLLCNKTYETTVLFGASTDSYDCTGTITKKAECAHVNRQLVEEKLQGFRGTIQQVPPVYSALKINGIKACEYVRQGKELPRGLESREMKVDECTLLQWYEAGEHEFAWPGEKEPAPAPAARIRLTVCSGFYVRSFAHDLGIACNSLSHMTTLRRTRQADYTINNLPGSSDLIPALTYPDLEAGEDLWGVKLRPQLEKWVMANPLSQGHVNGREGNMKRKLAQDREDRPKQRFRGEWVAETKKERIKQQGGKFKGKWGKKKQDSMDEHTKDQQEIDTQDPEKTLS</sequence>
<comment type="catalytic activity">
    <reaction evidence="1">
        <text>a uridine in mRNA = a pseudouridine in mRNA</text>
        <dbReference type="Rhea" id="RHEA:56644"/>
        <dbReference type="Rhea" id="RHEA-COMP:14658"/>
        <dbReference type="Rhea" id="RHEA-COMP:14659"/>
        <dbReference type="ChEBI" id="CHEBI:65314"/>
        <dbReference type="ChEBI" id="CHEBI:65315"/>
    </reaction>
</comment>
<reference evidence="8" key="1">
    <citation type="submission" date="2021-02" db="EMBL/GenBank/DDBJ databases">
        <authorList>
            <person name="Syme A R."/>
            <person name="Syme A R."/>
            <person name="Moolhuijzen P."/>
        </authorList>
    </citation>
    <scope>NUCLEOTIDE SEQUENCE</scope>
    <source>
        <strain evidence="8">W1-1</strain>
    </source>
</reference>
<dbReference type="InterPro" id="IPR002501">
    <property type="entry name" value="PsdUridine_synth_N"/>
</dbReference>
<dbReference type="SUPFAM" id="SSF55120">
    <property type="entry name" value="Pseudouridine synthase"/>
    <property type="match status" value="1"/>
</dbReference>
<proteinExistence type="inferred from homology"/>
<evidence type="ECO:0000256" key="4">
    <source>
        <dbReference type="ARBA" id="ARBA00022694"/>
    </source>
</evidence>
<evidence type="ECO:0000313" key="9">
    <source>
        <dbReference type="Proteomes" id="UP000472372"/>
    </source>
</evidence>
<evidence type="ECO:0000256" key="6">
    <source>
        <dbReference type="SAM" id="MobiDB-lite"/>
    </source>
</evidence>
<evidence type="ECO:0000313" key="8">
    <source>
        <dbReference type="EMBL" id="CAE7175533.1"/>
    </source>
</evidence>
<dbReference type="AlphaFoldDB" id="A0A6S6W2Q8"/>
<organism evidence="8 9">
    <name type="scientific">Pyrenophora teres f. teres</name>
    <dbReference type="NCBI Taxonomy" id="97479"/>
    <lineage>
        <taxon>Eukaryota</taxon>
        <taxon>Fungi</taxon>
        <taxon>Dikarya</taxon>
        <taxon>Ascomycota</taxon>
        <taxon>Pezizomycotina</taxon>
        <taxon>Dothideomycetes</taxon>
        <taxon>Pleosporomycetidae</taxon>
        <taxon>Pleosporales</taxon>
        <taxon>Pleosporineae</taxon>
        <taxon>Pleosporaceae</taxon>
        <taxon>Pyrenophora</taxon>
    </lineage>
</organism>
<feature type="compositionally biased region" description="Basic and acidic residues" evidence="6">
    <location>
        <begin position="347"/>
        <end position="372"/>
    </location>
</feature>
<dbReference type="GO" id="GO:0003723">
    <property type="term" value="F:RNA binding"/>
    <property type="evidence" value="ECO:0007669"/>
    <property type="project" value="InterPro"/>
</dbReference>
<dbReference type="EC" id="5.4.99.25" evidence="3"/>
<feature type="domain" description="Pseudouridine synthase II N-terminal" evidence="7">
    <location>
        <begin position="59"/>
        <end position="189"/>
    </location>
</feature>
<dbReference type="NCBIfam" id="TIGR00431">
    <property type="entry name" value="TruB"/>
    <property type="match status" value="1"/>
</dbReference>
<keyword evidence="5" id="KW-0413">Isomerase</keyword>
<evidence type="ECO:0000256" key="2">
    <source>
        <dbReference type="ARBA" id="ARBA00008999"/>
    </source>
</evidence>
<dbReference type="GO" id="GO:0160148">
    <property type="term" value="F:tRNA pseudouridine(55) synthase activity"/>
    <property type="evidence" value="ECO:0007669"/>
    <property type="project" value="UniProtKB-EC"/>
</dbReference>
<dbReference type="InterPro" id="IPR020103">
    <property type="entry name" value="PsdUridine_synth_cat_dom_sf"/>
</dbReference>
<evidence type="ECO:0000256" key="1">
    <source>
        <dbReference type="ARBA" id="ARBA00001166"/>
    </source>
</evidence>
<evidence type="ECO:0000256" key="3">
    <source>
        <dbReference type="ARBA" id="ARBA00012787"/>
    </source>
</evidence>
<name>A0A6S6W2Q8_9PLEO</name>
<dbReference type="PANTHER" id="PTHR13767">
    <property type="entry name" value="TRNA-PSEUDOURIDINE SYNTHASE"/>
    <property type="match status" value="1"/>
</dbReference>
<dbReference type="PANTHER" id="PTHR13767:SF2">
    <property type="entry name" value="PSEUDOURIDYLATE SYNTHASE TRUB1"/>
    <property type="match status" value="1"/>
</dbReference>
<dbReference type="HAMAP" id="MF_01080">
    <property type="entry name" value="TruB_bact"/>
    <property type="match status" value="1"/>
</dbReference>
<evidence type="ECO:0000259" key="7">
    <source>
        <dbReference type="Pfam" id="PF01509"/>
    </source>
</evidence>
<dbReference type="Proteomes" id="UP000472372">
    <property type="component" value="Chromosome 5"/>
</dbReference>
<accession>A0A6S6W2Q8</accession>
<dbReference type="SMR" id="A0A6S6W2Q8"/>
<dbReference type="Gene3D" id="3.30.2350.10">
    <property type="entry name" value="Pseudouridine synthase"/>
    <property type="match status" value="1"/>
</dbReference>